<proteinExistence type="predicted"/>
<evidence type="ECO:0000313" key="1">
    <source>
        <dbReference type="EMBL" id="MFC5996941.1"/>
    </source>
</evidence>
<dbReference type="RefSeq" id="WP_379587816.1">
    <property type="nucleotide sequence ID" value="NZ_JBHSQW010000044.1"/>
</dbReference>
<dbReference type="EMBL" id="JBHSQW010000044">
    <property type="protein sequence ID" value="MFC5996941.1"/>
    <property type="molecule type" value="Genomic_DNA"/>
</dbReference>
<sequence length="551" mass="60690">MGRRKGGWRGPNEPGEFPTLGWVVIDWIEAHLVIPDGPQRGAPYLLTDEMAQHLLHAYRLKPDATVHPRFPRPVDGLVYYGSQLRRSQKWGKDPFNAARCCAHALGPVQFDGWDADGEPVGRPVDTPWIQIAATSDDQTDNTFRPLFRMLSEGPLADTPGLDIGETRIKLPNGDGWIEPVTAAARSRLGNPITFASFTETHLMCERDGGLGLARAMKRNLAGMGGSWAEVTNAWDPSENSAAQQTAASKAPGVYIDHRAAQLPSLTPVEFDDDAVVLERIVVKYGDSCRRAGGWVDETAILAQIRDKATGEAEARRYFLDEVTTGERPAVDVTRWHALAHPDELLGRGTPVALGFDGSRSRDDTALLACRISDGRWFRIGVWNPDDYGGKVPEPLVDRAMRDAVSAYQVWHVIPDPYKWQTSIDRWAGEFGTNPAGKPIVVEFPTNVERRMDAAIELWETAFRHGEGQFSHDGDPAVTEHALNAAVALGGRKAPREDDDLPVSDRYKKIVKKKRGLKIDSFVAGILATWGRGLAIEHGALTEEVEPWAILA</sequence>
<dbReference type="Proteomes" id="UP001596302">
    <property type="component" value="Unassembled WGS sequence"/>
</dbReference>
<accession>A0ABW1J7S9</accession>
<gene>
    <name evidence="1" type="ORF">ACFQE5_22275</name>
</gene>
<organism evidence="1 2">
    <name type="scientific">Pseudonocardia hispaniensis</name>
    <dbReference type="NCBI Taxonomy" id="904933"/>
    <lineage>
        <taxon>Bacteria</taxon>
        <taxon>Bacillati</taxon>
        <taxon>Actinomycetota</taxon>
        <taxon>Actinomycetes</taxon>
        <taxon>Pseudonocardiales</taxon>
        <taxon>Pseudonocardiaceae</taxon>
        <taxon>Pseudonocardia</taxon>
    </lineage>
</organism>
<evidence type="ECO:0000313" key="2">
    <source>
        <dbReference type="Proteomes" id="UP001596302"/>
    </source>
</evidence>
<keyword evidence="2" id="KW-1185">Reference proteome</keyword>
<name>A0ABW1J7S9_9PSEU</name>
<protein>
    <recommendedName>
        <fullName evidence="3">Phage terminase large subunit-like protein</fullName>
    </recommendedName>
</protein>
<reference evidence="2" key="1">
    <citation type="journal article" date="2019" name="Int. J. Syst. Evol. Microbiol.">
        <title>The Global Catalogue of Microorganisms (GCM) 10K type strain sequencing project: providing services to taxonomists for standard genome sequencing and annotation.</title>
        <authorList>
            <consortium name="The Broad Institute Genomics Platform"/>
            <consortium name="The Broad Institute Genome Sequencing Center for Infectious Disease"/>
            <person name="Wu L."/>
            <person name="Ma J."/>
        </authorList>
    </citation>
    <scope>NUCLEOTIDE SEQUENCE [LARGE SCALE GENOMIC DNA]</scope>
    <source>
        <strain evidence="2">CCM 8391</strain>
    </source>
</reference>
<evidence type="ECO:0008006" key="3">
    <source>
        <dbReference type="Google" id="ProtNLM"/>
    </source>
</evidence>
<comment type="caution">
    <text evidence="1">The sequence shown here is derived from an EMBL/GenBank/DDBJ whole genome shotgun (WGS) entry which is preliminary data.</text>
</comment>